<dbReference type="InterPro" id="IPR027417">
    <property type="entry name" value="P-loop_NTPase"/>
</dbReference>
<evidence type="ECO:0000256" key="2">
    <source>
        <dbReference type="SAM" id="MobiDB-lite"/>
    </source>
</evidence>
<feature type="compositionally biased region" description="Basic and acidic residues" evidence="2">
    <location>
        <begin position="30"/>
        <end position="46"/>
    </location>
</feature>
<dbReference type="Proteomes" id="UP000094455">
    <property type="component" value="Unassembled WGS sequence"/>
</dbReference>
<dbReference type="GO" id="GO:0003677">
    <property type="term" value="F:DNA binding"/>
    <property type="evidence" value="ECO:0007669"/>
    <property type="project" value="TreeGrafter"/>
</dbReference>
<proteinExistence type="predicted"/>
<evidence type="ECO:0000259" key="3">
    <source>
        <dbReference type="Pfam" id="PF00004"/>
    </source>
</evidence>
<feature type="region of interest" description="Disordered" evidence="2">
    <location>
        <begin position="1"/>
        <end position="72"/>
    </location>
</feature>
<evidence type="ECO:0000256" key="1">
    <source>
        <dbReference type="ARBA" id="ARBA00022705"/>
    </source>
</evidence>
<dbReference type="GO" id="GO:0016887">
    <property type="term" value="F:ATP hydrolysis activity"/>
    <property type="evidence" value="ECO:0007669"/>
    <property type="project" value="InterPro"/>
</dbReference>
<accession>A0A1E3NQD3</accession>
<dbReference type="GO" id="GO:0005524">
    <property type="term" value="F:ATP binding"/>
    <property type="evidence" value="ECO:0007669"/>
    <property type="project" value="InterPro"/>
</dbReference>
<keyword evidence="1" id="KW-0235">DNA replication</keyword>
<evidence type="ECO:0000313" key="4">
    <source>
        <dbReference type="EMBL" id="ODQ48319.1"/>
    </source>
</evidence>
<evidence type="ECO:0000313" key="5">
    <source>
        <dbReference type="Proteomes" id="UP000094455"/>
    </source>
</evidence>
<dbReference type="InterPro" id="IPR003959">
    <property type="entry name" value="ATPase_AAA_core"/>
</dbReference>
<dbReference type="GO" id="GO:0006260">
    <property type="term" value="P:DNA replication"/>
    <property type="evidence" value="ECO:0007669"/>
    <property type="project" value="UniProtKB-KW"/>
</dbReference>
<dbReference type="Pfam" id="PF00004">
    <property type="entry name" value="AAA"/>
    <property type="match status" value="1"/>
</dbReference>
<dbReference type="Gene3D" id="3.40.50.300">
    <property type="entry name" value="P-loop containing nucleotide triphosphate hydrolases"/>
    <property type="match status" value="1"/>
</dbReference>
<protein>
    <recommendedName>
        <fullName evidence="3">ATPase AAA-type core domain-containing protein</fullName>
    </recommendedName>
</protein>
<organism evidence="4 5">
    <name type="scientific">Pichia membranifaciens NRRL Y-2026</name>
    <dbReference type="NCBI Taxonomy" id="763406"/>
    <lineage>
        <taxon>Eukaryota</taxon>
        <taxon>Fungi</taxon>
        <taxon>Dikarya</taxon>
        <taxon>Ascomycota</taxon>
        <taxon>Saccharomycotina</taxon>
        <taxon>Pichiomycetes</taxon>
        <taxon>Pichiales</taxon>
        <taxon>Pichiaceae</taxon>
        <taxon>Pichia</taxon>
    </lineage>
</organism>
<dbReference type="STRING" id="763406.A0A1E3NQD3"/>
<feature type="domain" description="ATPase AAA-type core" evidence="3">
    <location>
        <begin position="372"/>
        <end position="447"/>
    </location>
</feature>
<gene>
    <name evidence="4" type="ORF">PICMEDRAFT_13915</name>
</gene>
<dbReference type="GO" id="GO:0005634">
    <property type="term" value="C:nucleus"/>
    <property type="evidence" value="ECO:0007669"/>
    <property type="project" value="TreeGrafter"/>
</dbReference>
<reference evidence="4 5" key="1">
    <citation type="journal article" date="2016" name="Proc. Natl. Acad. Sci. U.S.A.">
        <title>Comparative genomics of biotechnologically important yeasts.</title>
        <authorList>
            <person name="Riley R."/>
            <person name="Haridas S."/>
            <person name="Wolfe K.H."/>
            <person name="Lopes M.R."/>
            <person name="Hittinger C.T."/>
            <person name="Goeker M."/>
            <person name="Salamov A.A."/>
            <person name="Wisecaver J.H."/>
            <person name="Long T.M."/>
            <person name="Calvey C.H."/>
            <person name="Aerts A.L."/>
            <person name="Barry K.W."/>
            <person name="Choi C."/>
            <person name="Clum A."/>
            <person name="Coughlan A.Y."/>
            <person name="Deshpande S."/>
            <person name="Douglass A.P."/>
            <person name="Hanson S.J."/>
            <person name="Klenk H.-P."/>
            <person name="LaButti K.M."/>
            <person name="Lapidus A."/>
            <person name="Lindquist E.A."/>
            <person name="Lipzen A.M."/>
            <person name="Meier-Kolthoff J.P."/>
            <person name="Ohm R.A."/>
            <person name="Otillar R.P."/>
            <person name="Pangilinan J.L."/>
            <person name="Peng Y."/>
            <person name="Rokas A."/>
            <person name="Rosa C.A."/>
            <person name="Scheuner C."/>
            <person name="Sibirny A.A."/>
            <person name="Slot J.C."/>
            <person name="Stielow J.B."/>
            <person name="Sun H."/>
            <person name="Kurtzman C.P."/>
            <person name="Blackwell M."/>
            <person name="Grigoriev I.V."/>
            <person name="Jeffries T.W."/>
        </authorList>
    </citation>
    <scope>NUCLEOTIDE SEQUENCE [LARGE SCALE GENOMIC DNA]</scope>
    <source>
        <strain evidence="4 5">NRRL Y-2026</strain>
    </source>
</reference>
<name>A0A1E3NQD3_9ASCO</name>
<dbReference type="PANTHER" id="PTHR23389">
    <property type="entry name" value="CHROMOSOME TRANSMISSION FIDELITY FACTOR 18"/>
    <property type="match status" value="1"/>
</dbReference>
<dbReference type="SUPFAM" id="SSF52540">
    <property type="entry name" value="P-loop containing nucleoside triphosphate hydrolases"/>
    <property type="match status" value="1"/>
</dbReference>
<keyword evidence="5" id="KW-1185">Reference proteome</keyword>
<dbReference type="PANTHER" id="PTHR23389:SF6">
    <property type="entry name" value="REPLICATION FACTOR C SUBUNIT 1"/>
    <property type="match status" value="1"/>
</dbReference>
<dbReference type="RefSeq" id="XP_019019432.1">
    <property type="nucleotide sequence ID" value="XM_019160129.1"/>
</dbReference>
<dbReference type="AlphaFoldDB" id="A0A1E3NQD3"/>
<dbReference type="GeneID" id="30176816"/>
<sequence length="712" mass="81617">MVCVDTDAPPKMPPKSYTPAQILLSINAKKTSDKDTNEKTVEESREQILGPPHAVPSPDSERLKSSPSQKGVNLSELLTGNKNNKNKPKTFMVKLKVPPKQAHIVTLKFKDSGLLKNAVSKPKVHANSSPHPFFKEVFQRLKTKSDMKVFHNGDERDQPASIAQRSYTLPKPDRSSFKVRNLSPPEMLQLKSLYDHCLHLGLPLKTKIIIPDLSFSGIDFLLFYSLYKDISSSRESIHKGYVVTIDTEPNLNMQTITNSYRHLQFDERYNKFFDPQYCQSLAQDTVNQWCDLYRPHEHSRSLQKQYIANDVFNWLTTAFSNLKKVNQVKRKEKLTKKKSSSTKELDSFIVFSDHEETDHELDDFSTTVPSLIIEGPLGCGKTSMIHSIVDDELDGFVFEFNSSQSRARKEIDFHLKQIGTTSMVQRSKSYNNDKTVILFDDVDLIDDDDKDFWSGATDLLSYSYRPVVFITSDLKKIPTHIVDESTVYRFDKIPKNEIYQYLNMLALSRNLNIDSKVLNELSAMDLRKSLMQLQMFSYNFDLSNVGLTNVTAINDEDTTNVTEHESNLEQLNNIQYQMDLDYFTKAGKFSDDADSYIDEDLAGDLGIVEGRISDRYETDRNSCIEFYASKYFSNGSRSKACRYMDGDDYNKKHPANTFYSLSREKVALDLLGLVRAMAQKEYTRAQNNYPRRFDLHPLDTFDLLHISSTTAL</sequence>
<dbReference type="OrthoDB" id="10064318at2759"/>
<dbReference type="EMBL" id="KV454001">
    <property type="protein sequence ID" value="ODQ48319.1"/>
    <property type="molecule type" value="Genomic_DNA"/>
</dbReference>